<dbReference type="Proteomes" id="UP000594638">
    <property type="component" value="Unassembled WGS sequence"/>
</dbReference>
<accession>A0A8S0QD95</accession>
<comment type="caution">
    <text evidence="2">The sequence shown here is derived from an EMBL/GenBank/DDBJ whole genome shotgun (WGS) entry which is preliminary data.</text>
</comment>
<evidence type="ECO:0000313" key="2">
    <source>
        <dbReference type="EMBL" id="CAA2965414.1"/>
    </source>
</evidence>
<dbReference type="OrthoDB" id="10617127at2759"/>
<reference evidence="2 3" key="1">
    <citation type="submission" date="2019-12" db="EMBL/GenBank/DDBJ databases">
        <authorList>
            <person name="Alioto T."/>
            <person name="Alioto T."/>
            <person name="Gomez Garrido J."/>
        </authorList>
    </citation>
    <scope>NUCLEOTIDE SEQUENCE [LARGE SCALE GENOMIC DNA]</scope>
</reference>
<protein>
    <submittedName>
        <fullName evidence="2">Uncharacterized protein</fullName>
    </submittedName>
</protein>
<dbReference type="AlphaFoldDB" id="A0A8S0QD95"/>
<name>A0A8S0QD95_OLEEU</name>
<evidence type="ECO:0000256" key="1">
    <source>
        <dbReference type="SAM" id="MobiDB-lite"/>
    </source>
</evidence>
<dbReference type="Gramene" id="OE9A012464T1">
    <property type="protein sequence ID" value="OE9A012464C1"/>
    <property type="gene ID" value="OE9A012464"/>
</dbReference>
<keyword evidence="3" id="KW-1185">Reference proteome</keyword>
<sequence length="96" mass="10563">MITLAEHSDGSLLFQFGDPSEIAENVKLAEPKILKEIKKEGKEKFRMVNVLVGDIKSKVTIKKLDKENRSAGSTEVANKGNESISVVETESKSSEK</sequence>
<organism evidence="2 3">
    <name type="scientific">Olea europaea subsp. europaea</name>
    <dbReference type="NCBI Taxonomy" id="158383"/>
    <lineage>
        <taxon>Eukaryota</taxon>
        <taxon>Viridiplantae</taxon>
        <taxon>Streptophyta</taxon>
        <taxon>Embryophyta</taxon>
        <taxon>Tracheophyta</taxon>
        <taxon>Spermatophyta</taxon>
        <taxon>Magnoliopsida</taxon>
        <taxon>eudicotyledons</taxon>
        <taxon>Gunneridae</taxon>
        <taxon>Pentapetalae</taxon>
        <taxon>asterids</taxon>
        <taxon>lamiids</taxon>
        <taxon>Lamiales</taxon>
        <taxon>Oleaceae</taxon>
        <taxon>Oleeae</taxon>
        <taxon>Olea</taxon>
    </lineage>
</organism>
<gene>
    <name evidence="2" type="ORF">OLEA9_A012464</name>
</gene>
<proteinExistence type="predicted"/>
<feature type="region of interest" description="Disordered" evidence="1">
    <location>
        <begin position="66"/>
        <end position="96"/>
    </location>
</feature>
<evidence type="ECO:0000313" key="3">
    <source>
        <dbReference type="Proteomes" id="UP000594638"/>
    </source>
</evidence>
<dbReference type="EMBL" id="CACTIH010001841">
    <property type="protein sequence ID" value="CAA2965414.1"/>
    <property type="molecule type" value="Genomic_DNA"/>
</dbReference>